<dbReference type="RefSeq" id="WP_204292751.1">
    <property type="nucleotide sequence ID" value="NZ_BAAAGZ010000063.1"/>
</dbReference>
<dbReference type="EMBL" id="BOPA01000040">
    <property type="protein sequence ID" value="GIJ18426.1"/>
    <property type="molecule type" value="Genomic_DNA"/>
</dbReference>
<organism evidence="1 2">
    <name type="scientific">Micromonospora gifhornensis</name>
    <dbReference type="NCBI Taxonomy" id="84594"/>
    <lineage>
        <taxon>Bacteria</taxon>
        <taxon>Bacillati</taxon>
        <taxon>Actinomycetota</taxon>
        <taxon>Actinomycetes</taxon>
        <taxon>Micromonosporales</taxon>
        <taxon>Micromonosporaceae</taxon>
        <taxon>Micromonospora</taxon>
    </lineage>
</organism>
<gene>
    <name evidence="1" type="ORF">Vgi01_51100</name>
</gene>
<name>A0ABQ4IKR7_9ACTN</name>
<evidence type="ECO:0008006" key="3">
    <source>
        <dbReference type="Google" id="ProtNLM"/>
    </source>
</evidence>
<keyword evidence="2" id="KW-1185">Reference proteome</keyword>
<protein>
    <recommendedName>
        <fullName evidence="3">Gas vesicle synthesis protein GvpO</fullName>
    </recommendedName>
</protein>
<sequence length="120" mass="12999">MCRYDRDAAASAGVQEPIAASAAPPDPLEGVMLRVLYVSIRGDRSLVGGPTLAADADVPADVGTRFGTVEDIERYVARELRGLSVYWQVQVVDDAGEVVCRGFRSGYNGTGEHWTWRPES</sequence>
<dbReference type="Proteomes" id="UP000647860">
    <property type="component" value="Unassembled WGS sequence"/>
</dbReference>
<reference evidence="1 2" key="1">
    <citation type="submission" date="2021-01" db="EMBL/GenBank/DDBJ databases">
        <title>Whole genome shotgun sequence of Verrucosispora gifhornensis NBRC 16317.</title>
        <authorList>
            <person name="Komaki H."/>
            <person name="Tamura T."/>
        </authorList>
    </citation>
    <scope>NUCLEOTIDE SEQUENCE [LARGE SCALE GENOMIC DNA]</scope>
    <source>
        <strain evidence="1 2">NBRC 16317</strain>
    </source>
</reference>
<accession>A0ABQ4IKR7</accession>
<evidence type="ECO:0000313" key="1">
    <source>
        <dbReference type="EMBL" id="GIJ18426.1"/>
    </source>
</evidence>
<evidence type="ECO:0000313" key="2">
    <source>
        <dbReference type="Proteomes" id="UP000647860"/>
    </source>
</evidence>
<proteinExistence type="predicted"/>
<comment type="caution">
    <text evidence="1">The sequence shown here is derived from an EMBL/GenBank/DDBJ whole genome shotgun (WGS) entry which is preliminary data.</text>
</comment>